<organism evidence="2 3">
    <name type="scientific">Dentipellis fragilis</name>
    <dbReference type="NCBI Taxonomy" id="205917"/>
    <lineage>
        <taxon>Eukaryota</taxon>
        <taxon>Fungi</taxon>
        <taxon>Dikarya</taxon>
        <taxon>Basidiomycota</taxon>
        <taxon>Agaricomycotina</taxon>
        <taxon>Agaricomycetes</taxon>
        <taxon>Russulales</taxon>
        <taxon>Hericiaceae</taxon>
        <taxon>Dentipellis</taxon>
    </lineage>
</organism>
<dbReference type="AlphaFoldDB" id="A0A4Y9XQF2"/>
<proteinExistence type="predicted"/>
<sequence length="358" mass="38184">MRPQACHPPDGGRGPRLASDADITTLAPVLCIMLELHVPADHWQHVSQPTTQVPMNPRLPKRRGPPAASRRLGFCSDADGGVRRSCALGPAGPLLALPSERSLRLWALRGSPRRSAAGNANVMRTAAMQAARTSTTYPCGGLRLRFEDDVGGPVLRFVTVVVRACDYFARRDSRQGTLHLASGQLAISLLQRPRGSRASWIPSSMSLRSVVLPGAMCLRWVGPAVGGNGGCHWGARRAGSIIIPYHLASTSRRRPASSPASTRFAILASTSRHRPPPTAHACVYFARHASPCFTGQSTSADMHVYGHMHVCGCGAGPRATMQNQPSAGQSRRGSHVIYVSASAYLLTYLAALAGNARV</sequence>
<dbReference type="Proteomes" id="UP000298327">
    <property type="component" value="Unassembled WGS sequence"/>
</dbReference>
<gene>
    <name evidence="2" type="ORF">EVG20_g10743</name>
</gene>
<name>A0A4Y9XQF2_9AGAM</name>
<dbReference type="EMBL" id="SEOQ01001388">
    <property type="protein sequence ID" value="TFY52008.1"/>
    <property type="molecule type" value="Genomic_DNA"/>
</dbReference>
<protein>
    <submittedName>
        <fullName evidence="2">Uncharacterized protein</fullName>
    </submittedName>
</protein>
<keyword evidence="3" id="KW-1185">Reference proteome</keyword>
<comment type="caution">
    <text evidence="2">The sequence shown here is derived from an EMBL/GenBank/DDBJ whole genome shotgun (WGS) entry which is preliminary data.</text>
</comment>
<feature type="region of interest" description="Disordered" evidence="1">
    <location>
        <begin position="48"/>
        <end position="71"/>
    </location>
</feature>
<reference evidence="2 3" key="1">
    <citation type="submission" date="2019-02" db="EMBL/GenBank/DDBJ databases">
        <title>Genome sequencing of the rare red list fungi Dentipellis fragilis.</title>
        <authorList>
            <person name="Buettner E."/>
            <person name="Kellner H."/>
        </authorList>
    </citation>
    <scope>NUCLEOTIDE SEQUENCE [LARGE SCALE GENOMIC DNA]</scope>
    <source>
        <strain evidence="2 3">DSM 105465</strain>
    </source>
</reference>
<evidence type="ECO:0000256" key="1">
    <source>
        <dbReference type="SAM" id="MobiDB-lite"/>
    </source>
</evidence>
<accession>A0A4Y9XQF2</accession>
<evidence type="ECO:0000313" key="3">
    <source>
        <dbReference type="Proteomes" id="UP000298327"/>
    </source>
</evidence>
<evidence type="ECO:0000313" key="2">
    <source>
        <dbReference type="EMBL" id="TFY52008.1"/>
    </source>
</evidence>